<proteinExistence type="predicted"/>
<dbReference type="GO" id="GO:0003700">
    <property type="term" value="F:DNA-binding transcription factor activity"/>
    <property type="evidence" value="ECO:0007669"/>
    <property type="project" value="InterPro"/>
</dbReference>
<keyword evidence="13" id="KW-0378">Hydrolase</keyword>
<evidence type="ECO:0000256" key="9">
    <source>
        <dbReference type="ARBA" id="ARBA00023159"/>
    </source>
</evidence>
<dbReference type="PANTHER" id="PTHR43003">
    <property type="entry name" value="DNA-3-METHYLADENINE GLYCOSYLASE"/>
    <property type="match status" value="1"/>
</dbReference>
<dbReference type="SUPFAM" id="SSF46689">
    <property type="entry name" value="Homeodomain-like"/>
    <property type="match status" value="2"/>
</dbReference>
<dbReference type="InterPro" id="IPR023170">
    <property type="entry name" value="HhH_base_excis_C"/>
</dbReference>
<evidence type="ECO:0000256" key="11">
    <source>
        <dbReference type="ARBA" id="ARBA00023204"/>
    </source>
</evidence>
<dbReference type="EMBL" id="UOFW01000006">
    <property type="protein sequence ID" value="VAX02339.1"/>
    <property type="molecule type" value="Genomic_DNA"/>
</dbReference>
<dbReference type="GO" id="GO:0032131">
    <property type="term" value="F:alkylated DNA binding"/>
    <property type="evidence" value="ECO:0007669"/>
    <property type="project" value="TreeGrafter"/>
</dbReference>
<dbReference type="SUPFAM" id="SSF48150">
    <property type="entry name" value="DNA-glycosylase"/>
    <property type="match status" value="1"/>
</dbReference>
<dbReference type="SMART" id="SM01009">
    <property type="entry name" value="AlkA_N"/>
    <property type="match status" value="1"/>
</dbReference>
<dbReference type="SUPFAM" id="SSF57884">
    <property type="entry name" value="Ada DNA repair protein, N-terminal domain (N-Ada 10)"/>
    <property type="match status" value="1"/>
</dbReference>
<keyword evidence="2 13" id="KW-0489">Methyltransferase</keyword>
<dbReference type="AlphaFoldDB" id="A0A3B1A9C3"/>
<evidence type="ECO:0000313" key="13">
    <source>
        <dbReference type="EMBL" id="VAX02339.1"/>
    </source>
</evidence>
<evidence type="ECO:0000259" key="12">
    <source>
        <dbReference type="PROSITE" id="PS01124"/>
    </source>
</evidence>
<dbReference type="InterPro" id="IPR018060">
    <property type="entry name" value="HTH_AraC"/>
</dbReference>
<dbReference type="Gene3D" id="3.40.10.10">
    <property type="entry name" value="DNA Methylphosphotriester Repair Domain"/>
    <property type="match status" value="1"/>
</dbReference>
<dbReference type="GO" id="GO:0006307">
    <property type="term" value="P:DNA alkylation repair"/>
    <property type="evidence" value="ECO:0007669"/>
    <property type="project" value="TreeGrafter"/>
</dbReference>
<dbReference type="Gene3D" id="3.30.310.20">
    <property type="entry name" value="DNA-3-methyladenine glycosylase AlkA, N-terminal domain"/>
    <property type="match status" value="1"/>
</dbReference>
<keyword evidence="13" id="KW-0326">Glycosidase</keyword>
<dbReference type="SUPFAM" id="SSF55945">
    <property type="entry name" value="TATA-box binding protein-like"/>
    <property type="match status" value="1"/>
</dbReference>
<dbReference type="GO" id="GO:0032993">
    <property type="term" value="C:protein-DNA complex"/>
    <property type="evidence" value="ECO:0007669"/>
    <property type="project" value="TreeGrafter"/>
</dbReference>
<dbReference type="GO" id="GO:0008270">
    <property type="term" value="F:zinc ion binding"/>
    <property type="evidence" value="ECO:0007669"/>
    <property type="project" value="InterPro"/>
</dbReference>
<evidence type="ECO:0000256" key="8">
    <source>
        <dbReference type="ARBA" id="ARBA00023125"/>
    </source>
</evidence>
<dbReference type="InterPro" id="IPR003265">
    <property type="entry name" value="HhH-GPD_domain"/>
</dbReference>
<sequence>MDHKSCYKAVLARDRRYDGRFFTAVITTGIFCRPICPARTPKEENCLFWPSAAAAQAAGFRPCLRCRPELSPNYPGWHGTSATVTKALRYISDGFLNDHNIPQLAEKLGVGERHFRRLFQKHMGTSANVVALNRRLLMAKQLLTETSLSVTQVALASGFQSLRRFNDALKKHFRLKPTEIKKHRTATQNNAESLTLQLSYSPPFHWDYMTSYLAVRAIPGVEAVEDNRYSRSFQLDGKSGCFTVYPHPNKGILCLTIHNAAIPSIPRILSRVRSLFDLDSNIDIINHHLSAHSDMSWRIRTTPGLRVMGAWDPFELTIRTILGQQVTVAAATTLSGRIVARHGLITDTPEKKITHIFPTAQILFDADLSGLGITHNRVKTIHHLARKLVDDPQFFQRTTNLVDFVSALCRLPGIGPWTANYVAMRAMKETDAFPSSDLVLLKHMQKNGKRPTARKLESISEDWRPWRAYAAMYLWANDPDNTEKDI</sequence>
<dbReference type="Pfam" id="PF06029">
    <property type="entry name" value="AlkA_N"/>
    <property type="match status" value="1"/>
</dbReference>
<keyword evidence="3 13" id="KW-0808">Transferase</keyword>
<organism evidence="13">
    <name type="scientific">hydrothermal vent metagenome</name>
    <dbReference type="NCBI Taxonomy" id="652676"/>
    <lineage>
        <taxon>unclassified sequences</taxon>
        <taxon>metagenomes</taxon>
        <taxon>ecological metagenomes</taxon>
    </lineage>
</organism>
<dbReference type="SMART" id="SM00342">
    <property type="entry name" value="HTH_ARAC"/>
    <property type="match status" value="1"/>
</dbReference>
<dbReference type="PANTHER" id="PTHR43003:SF13">
    <property type="entry name" value="DNA-3-METHYLADENINE GLYCOSYLASE 2"/>
    <property type="match status" value="1"/>
</dbReference>
<dbReference type="GO" id="GO:0043565">
    <property type="term" value="F:sequence-specific DNA binding"/>
    <property type="evidence" value="ECO:0007669"/>
    <property type="project" value="InterPro"/>
</dbReference>
<keyword evidence="8" id="KW-0238">DNA-binding</keyword>
<protein>
    <submittedName>
        <fullName evidence="13">Methylphosphotriester-DNA--protein-cysteine S-methyltransferase / DNA-3-methyladenine glycosylase II</fullName>
        <ecNumber evidence="13">3.2.2.21</ecNumber>
    </submittedName>
</protein>
<dbReference type="InterPro" id="IPR004026">
    <property type="entry name" value="Ada_DNA_repair_Zn-bd"/>
</dbReference>
<evidence type="ECO:0000256" key="5">
    <source>
        <dbReference type="ARBA" id="ARBA00022763"/>
    </source>
</evidence>
<dbReference type="InterPro" id="IPR037046">
    <property type="entry name" value="AlkA_N_sf"/>
</dbReference>
<evidence type="ECO:0000256" key="3">
    <source>
        <dbReference type="ARBA" id="ARBA00022679"/>
    </source>
</evidence>
<accession>A0A3B1A9C3</accession>
<feature type="domain" description="HTH araC/xylS-type" evidence="12">
    <location>
        <begin position="85"/>
        <end position="183"/>
    </location>
</feature>
<dbReference type="CDD" id="cd00056">
    <property type="entry name" value="ENDO3c"/>
    <property type="match status" value="1"/>
</dbReference>
<dbReference type="GO" id="GO:0043916">
    <property type="term" value="F:DNA-7-methylguanine glycosylase activity"/>
    <property type="evidence" value="ECO:0007669"/>
    <property type="project" value="TreeGrafter"/>
</dbReference>
<dbReference type="GO" id="GO:0008725">
    <property type="term" value="F:DNA-3-methyladenine glycosylase activity"/>
    <property type="evidence" value="ECO:0007669"/>
    <property type="project" value="TreeGrafter"/>
</dbReference>
<keyword evidence="5" id="KW-0227">DNA damage</keyword>
<dbReference type="EC" id="3.2.2.21" evidence="13"/>
<comment type="cofactor">
    <cofactor evidence="1">
        <name>Zn(2+)</name>
        <dbReference type="ChEBI" id="CHEBI:29105"/>
    </cofactor>
</comment>
<evidence type="ECO:0000256" key="2">
    <source>
        <dbReference type="ARBA" id="ARBA00022603"/>
    </source>
</evidence>
<dbReference type="GO" id="GO:0005737">
    <property type="term" value="C:cytoplasm"/>
    <property type="evidence" value="ECO:0007669"/>
    <property type="project" value="TreeGrafter"/>
</dbReference>
<dbReference type="InterPro" id="IPR009057">
    <property type="entry name" value="Homeodomain-like_sf"/>
</dbReference>
<dbReference type="Gene3D" id="1.10.10.60">
    <property type="entry name" value="Homeodomain-like"/>
    <property type="match status" value="1"/>
</dbReference>
<keyword evidence="6" id="KW-0862">Zinc</keyword>
<dbReference type="GO" id="GO:0032259">
    <property type="term" value="P:methylation"/>
    <property type="evidence" value="ECO:0007669"/>
    <property type="project" value="UniProtKB-KW"/>
</dbReference>
<keyword evidence="4" id="KW-0479">Metal-binding</keyword>
<evidence type="ECO:0000256" key="7">
    <source>
        <dbReference type="ARBA" id="ARBA00023015"/>
    </source>
</evidence>
<dbReference type="Gene3D" id="1.10.1670.10">
    <property type="entry name" value="Helix-hairpin-Helix base-excision DNA repair enzymes (C-terminal)"/>
    <property type="match status" value="1"/>
</dbReference>
<reference evidence="13" key="1">
    <citation type="submission" date="2018-06" db="EMBL/GenBank/DDBJ databases">
        <authorList>
            <person name="Zhirakovskaya E."/>
        </authorList>
    </citation>
    <scope>NUCLEOTIDE SEQUENCE</scope>
</reference>
<evidence type="ECO:0000256" key="1">
    <source>
        <dbReference type="ARBA" id="ARBA00001947"/>
    </source>
</evidence>
<dbReference type="GO" id="GO:0008168">
    <property type="term" value="F:methyltransferase activity"/>
    <property type="evidence" value="ECO:0007669"/>
    <property type="project" value="UniProtKB-KW"/>
</dbReference>
<dbReference type="InterPro" id="IPR035451">
    <property type="entry name" value="Ada-like_dom_sf"/>
</dbReference>
<keyword evidence="7" id="KW-0805">Transcription regulation</keyword>
<evidence type="ECO:0000256" key="6">
    <source>
        <dbReference type="ARBA" id="ARBA00022833"/>
    </source>
</evidence>
<evidence type="ECO:0000256" key="10">
    <source>
        <dbReference type="ARBA" id="ARBA00023163"/>
    </source>
</evidence>
<dbReference type="GO" id="GO:0006285">
    <property type="term" value="P:base-excision repair, AP site formation"/>
    <property type="evidence" value="ECO:0007669"/>
    <property type="project" value="TreeGrafter"/>
</dbReference>
<dbReference type="PROSITE" id="PS01124">
    <property type="entry name" value="HTH_ARAC_FAMILY_2"/>
    <property type="match status" value="1"/>
</dbReference>
<dbReference type="Pfam" id="PF02805">
    <property type="entry name" value="Ada_Zn_binding"/>
    <property type="match status" value="1"/>
</dbReference>
<dbReference type="InterPro" id="IPR011257">
    <property type="entry name" value="DNA_glycosylase"/>
</dbReference>
<dbReference type="Pfam" id="PF00730">
    <property type="entry name" value="HhH-GPD"/>
    <property type="match status" value="1"/>
</dbReference>
<keyword evidence="11" id="KW-0234">DNA repair</keyword>
<dbReference type="Gene3D" id="1.10.340.30">
    <property type="entry name" value="Hypothetical protein, domain 2"/>
    <property type="match status" value="1"/>
</dbReference>
<gene>
    <name evidence="13" type="ORF">MNBD_ALPHA03-347</name>
</gene>
<keyword evidence="9" id="KW-0010">Activator</keyword>
<dbReference type="SMART" id="SM00478">
    <property type="entry name" value="ENDO3c"/>
    <property type="match status" value="1"/>
</dbReference>
<dbReference type="FunFam" id="3.40.10.10:FF:000001">
    <property type="entry name" value="DNA-3-methyladenine glycosylase 2"/>
    <property type="match status" value="1"/>
</dbReference>
<name>A0A3B1A9C3_9ZZZZ</name>
<evidence type="ECO:0000256" key="4">
    <source>
        <dbReference type="ARBA" id="ARBA00022723"/>
    </source>
</evidence>
<keyword evidence="10" id="KW-0804">Transcription</keyword>
<dbReference type="InterPro" id="IPR051912">
    <property type="entry name" value="Alkylbase_DNA_Glycosylase/TA"/>
</dbReference>
<dbReference type="Pfam" id="PF12833">
    <property type="entry name" value="HTH_18"/>
    <property type="match status" value="1"/>
</dbReference>
<dbReference type="InterPro" id="IPR010316">
    <property type="entry name" value="AlkA_N"/>
</dbReference>